<evidence type="ECO:0000313" key="2">
    <source>
        <dbReference type="Proteomes" id="UP000284841"/>
    </source>
</evidence>
<proteinExistence type="predicted"/>
<accession>A0A415E506</accession>
<dbReference type="STRING" id="1776384.GCA_900086585_04264"/>
<comment type="caution">
    <text evidence="1">The sequence shown here is derived from an EMBL/GenBank/DDBJ whole genome shotgun (WGS) entry which is preliminary data.</text>
</comment>
<gene>
    <name evidence="1" type="ORF">DW099_09510</name>
</gene>
<dbReference type="RefSeq" id="WP_067543000.1">
    <property type="nucleotide sequence ID" value="NZ_AP025567.1"/>
</dbReference>
<evidence type="ECO:0000313" key="1">
    <source>
        <dbReference type="EMBL" id="RHJ88605.1"/>
    </source>
</evidence>
<sequence length="63" mass="7184">MTWGAFYMYYACPKCGKKFKYAIDLLDVAGEQFGQCPNCKLEGTFIKEGPNTPDSLEYEEVDE</sequence>
<dbReference type="AlphaFoldDB" id="A0A415E506"/>
<name>A0A415E506_9FIRM</name>
<organism evidence="1 2">
    <name type="scientific">Emergencia timonensis</name>
    <dbReference type="NCBI Taxonomy" id="1776384"/>
    <lineage>
        <taxon>Bacteria</taxon>
        <taxon>Bacillati</taxon>
        <taxon>Bacillota</taxon>
        <taxon>Clostridia</taxon>
        <taxon>Peptostreptococcales</taxon>
        <taxon>Anaerovoracaceae</taxon>
        <taxon>Emergencia</taxon>
    </lineage>
</organism>
<reference evidence="1 2" key="1">
    <citation type="submission" date="2018-08" db="EMBL/GenBank/DDBJ databases">
        <title>A genome reference for cultivated species of the human gut microbiota.</title>
        <authorList>
            <person name="Zou Y."/>
            <person name="Xue W."/>
            <person name="Luo G."/>
        </authorList>
    </citation>
    <scope>NUCLEOTIDE SEQUENCE [LARGE SCALE GENOMIC DNA]</scope>
    <source>
        <strain evidence="1 2">AM07-24</strain>
    </source>
</reference>
<dbReference type="OrthoDB" id="2058851at2"/>
<keyword evidence="2" id="KW-1185">Reference proteome</keyword>
<dbReference type="EMBL" id="QRMS01000002">
    <property type="protein sequence ID" value="RHJ88605.1"/>
    <property type="molecule type" value="Genomic_DNA"/>
</dbReference>
<protein>
    <submittedName>
        <fullName evidence="1">Excinuclease ATPase subunit</fullName>
    </submittedName>
</protein>
<dbReference type="Proteomes" id="UP000284841">
    <property type="component" value="Unassembled WGS sequence"/>
</dbReference>
<dbReference type="GeneID" id="83006532"/>